<dbReference type="PANTHER" id="PTHR48080">
    <property type="entry name" value="D-GALACTONATE DEHYDRATASE-RELATED"/>
    <property type="match status" value="1"/>
</dbReference>
<reference evidence="2" key="1">
    <citation type="submission" date="2021-01" db="EMBL/GenBank/DDBJ databases">
        <authorList>
            <consortium name="Genoscope - CEA"/>
            <person name="William W."/>
        </authorList>
    </citation>
    <scope>NUCLEOTIDE SEQUENCE</scope>
</reference>
<dbReference type="PANTHER" id="PTHR48080:SF3">
    <property type="entry name" value="ENOLASE SUPERFAMILY MEMBER DDB_G0284701"/>
    <property type="match status" value="1"/>
</dbReference>
<keyword evidence="1" id="KW-0479">Metal-binding</keyword>
<dbReference type="GO" id="GO:0046872">
    <property type="term" value="F:metal ion binding"/>
    <property type="evidence" value="ECO:0007669"/>
    <property type="project" value="UniProtKB-KW"/>
</dbReference>
<protein>
    <recommendedName>
        <fullName evidence="4">Enolase C-terminal domain-containing protein</fullName>
    </recommendedName>
</protein>
<sequence length="388" mass="44855">MYKLQPFILNLVNPFGTNHSVTTQRKNAYLEISHLGIIGIAEAGLPPKKQNCYFTDYDDIEAFFQMFQKVKPLQKYDGFMQFKETPYFKMEDGEAYEFLNQELSKLDQIPNEPIYLASKSLFECALIDWYCKKTNKQISELICKESNENLKMANKRNFYTISLLDNIDEVISQLDIGLPYTPNIKIKVGGDLEYIINVLKRVYNKVIKDNNKYCGLLSLDCNSSWQPDIALKFLDLLNTELIEIKPYLYMIEQPFPLIFDKQPWYLVKQKYLEQKIEIYADESIKTYQDVIELQNVVTGINVKLEKSSGYRGAVINFIKADELMLKKWVGIMIGSSLIGNQAINLLGLATIGGDIDGTLLVEKSCHKVEEQFIWHDVNSEFWGRISLK</sequence>
<evidence type="ECO:0000313" key="3">
    <source>
        <dbReference type="Proteomes" id="UP000692954"/>
    </source>
</evidence>
<evidence type="ECO:0000313" key="2">
    <source>
        <dbReference type="EMBL" id="CAD8115497.1"/>
    </source>
</evidence>
<accession>A0A8S1QLH3</accession>
<dbReference type="AlphaFoldDB" id="A0A8S1QLH3"/>
<name>A0A8S1QLH3_9CILI</name>
<dbReference type="EMBL" id="CAJJDN010000108">
    <property type="protein sequence ID" value="CAD8115497.1"/>
    <property type="molecule type" value="Genomic_DNA"/>
</dbReference>
<dbReference type="OrthoDB" id="17395at2759"/>
<proteinExistence type="predicted"/>
<comment type="caution">
    <text evidence="2">The sequence shown here is derived from an EMBL/GenBank/DDBJ whole genome shotgun (WGS) entry which is preliminary data.</text>
</comment>
<dbReference type="InterPro" id="IPR034593">
    <property type="entry name" value="DgoD-like"/>
</dbReference>
<evidence type="ECO:0008006" key="4">
    <source>
        <dbReference type="Google" id="ProtNLM"/>
    </source>
</evidence>
<keyword evidence="3" id="KW-1185">Reference proteome</keyword>
<gene>
    <name evidence="2" type="ORF">PSON_ATCC_30995.1.T1080149</name>
</gene>
<dbReference type="Proteomes" id="UP000692954">
    <property type="component" value="Unassembled WGS sequence"/>
</dbReference>
<evidence type="ECO:0000256" key="1">
    <source>
        <dbReference type="ARBA" id="ARBA00022723"/>
    </source>
</evidence>
<organism evidence="2 3">
    <name type="scientific">Paramecium sonneborni</name>
    <dbReference type="NCBI Taxonomy" id="65129"/>
    <lineage>
        <taxon>Eukaryota</taxon>
        <taxon>Sar</taxon>
        <taxon>Alveolata</taxon>
        <taxon>Ciliophora</taxon>
        <taxon>Intramacronucleata</taxon>
        <taxon>Oligohymenophorea</taxon>
        <taxon>Peniculida</taxon>
        <taxon>Parameciidae</taxon>
        <taxon>Paramecium</taxon>
    </lineage>
</organism>